<dbReference type="AlphaFoldDB" id="A0A4U0U314"/>
<feature type="transmembrane region" description="Helical" evidence="9">
    <location>
        <begin position="203"/>
        <end position="228"/>
    </location>
</feature>
<keyword evidence="5" id="KW-0406">Ion transport</keyword>
<keyword evidence="6 9" id="KW-0472">Membrane</keyword>
<feature type="transmembrane region" description="Helical" evidence="9">
    <location>
        <begin position="609"/>
        <end position="629"/>
    </location>
</feature>
<feature type="region of interest" description="Disordered" evidence="8">
    <location>
        <begin position="852"/>
        <end position="871"/>
    </location>
</feature>
<dbReference type="PANTHER" id="PTHR45711">
    <property type="entry name" value="CHLORIDE CHANNEL PROTEIN"/>
    <property type="match status" value="1"/>
</dbReference>
<dbReference type="FunFam" id="1.10.3080.10:FF:000013">
    <property type="entry name" value="Voltage-gated chloride channel (ClcA)"/>
    <property type="match status" value="1"/>
</dbReference>
<dbReference type="Pfam" id="PF00654">
    <property type="entry name" value="Voltage_CLC"/>
    <property type="match status" value="1"/>
</dbReference>
<feature type="transmembrane region" description="Helical" evidence="9">
    <location>
        <begin position="512"/>
        <end position="533"/>
    </location>
</feature>
<evidence type="ECO:0000256" key="6">
    <source>
        <dbReference type="ARBA" id="ARBA00023136"/>
    </source>
</evidence>
<feature type="region of interest" description="Disordered" evidence="8">
    <location>
        <begin position="42"/>
        <end position="65"/>
    </location>
</feature>
<feature type="transmembrane region" description="Helical" evidence="9">
    <location>
        <begin position="473"/>
        <end position="492"/>
    </location>
</feature>
<feature type="transmembrane region" description="Helical" evidence="9">
    <location>
        <begin position="554"/>
        <end position="573"/>
    </location>
</feature>
<comment type="caution">
    <text evidence="10">The sequence shown here is derived from an EMBL/GenBank/DDBJ whole genome shotgun (WGS) entry which is preliminary data.</text>
</comment>
<dbReference type="InterPro" id="IPR046342">
    <property type="entry name" value="CBS_dom_sf"/>
</dbReference>
<keyword evidence="4 9" id="KW-1133">Transmembrane helix</keyword>
<gene>
    <name evidence="10" type="ORF">B0A54_16284</name>
</gene>
<feature type="compositionally biased region" description="Polar residues" evidence="8">
    <location>
        <begin position="1"/>
        <end position="15"/>
    </location>
</feature>
<accession>A0A4U0U314</accession>
<dbReference type="InterPro" id="IPR014743">
    <property type="entry name" value="Cl-channel_core"/>
</dbReference>
<evidence type="ECO:0000256" key="9">
    <source>
        <dbReference type="SAM" id="Phobius"/>
    </source>
</evidence>
<sequence length="951" mass="104925">MPKSVASTRSYQSYASDYVPPIDDELGELEEQASRNAYRNTLQSRTASVSPVNARVHTSSRTSEVDLSSRLPSRLLITDESTGLLSRAGGTPMHSGYRTLPTSVPSTPRYPLSRQHSQLNTSRLLRHHSRRGSFGLRLARALGTDAVQAEEQDVDTSGPFLYRDDRVWYDQFTSTDWVHDSIADAYRVKELRSRKDFRGRIQAVFDGAQGWLVVAVIGIVTAGFAYVIDVTEATIFDYKTGYCSTRWWYSKRKCCHGASICSDWARWSGLIHRDGNDKLWTNFAAYLIWVIALAMLACLVTLQTRTVVSSAISLSTLDENLGADHHRKDAKSDTEGRRVSMSPTRHFREAAQRPPVVYYPAAGSGVAEVKVILSGFVLHGYLGVKTLMCKSIGLIFSVASGLSLGKEGPYVHIATCIGNIACRLVPKYRANDGKRREVLSASAGAGVAVAFGAPIGGTLFSLEEASYYHQPKVLFRTFFCCIAAALSLKFLNPYGTNKIVLFEVRYLQNWRFFELIAFVLLGALGGVTGALFIKASRVWAQTFRKISVIKKYPLVEVLLVALVTGIVSFWNRYTRLPVAELLYELAAPCNAFTKDGTGLCPTQERIPEIILYLCVAFVIKSALTVITFGCKVPAGVYIPTMVIGGLLGRIVGLAVQYFELQYPNFFLFANCPQDGNPESCVVPGVYALVAAGATMCGVTRLSVTLAVILFELTGSLEHVLPFSLGVLIAKWTADAVEPKSIYDLLTDMNAYPYLDAKARPIFTTELRDITHPPNRNRFVDITSSPLVPAKQLRSKLEYAHMAGELDGGLPILRDGILVGLIPAPDLEYALDRLESEEGALCLMSTQERWQGPGLGISGRPETDGAAEGDRFMTDDPLQLQRPSATDPTDFTPFIDPAPVALDICSPMDLVFECFVKLGLRYICVLKEGRYAGLVHKKTFVRYCREVHENEK</sequence>
<dbReference type="GO" id="GO:0005886">
    <property type="term" value="C:plasma membrane"/>
    <property type="evidence" value="ECO:0007669"/>
    <property type="project" value="TreeGrafter"/>
</dbReference>
<keyword evidence="7" id="KW-0868">Chloride</keyword>
<organism evidence="10 11">
    <name type="scientific">Friedmanniomyces endolithicus</name>
    <dbReference type="NCBI Taxonomy" id="329885"/>
    <lineage>
        <taxon>Eukaryota</taxon>
        <taxon>Fungi</taxon>
        <taxon>Dikarya</taxon>
        <taxon>Ascomycota</taxon>
        <taxon>Pezizomycotina</taxon>
        <taxon>Dothideomycetes</taxon>
        <taxon>Dothideomycetidae</taxon>
        <taxon>Mycosphaerellales</taxon>
        <taxon>Teratosphaeriaceae</taxon>
        <taxon>Friedmanniomyces</taxon>
    </lineage>
</organism>
<dbReference type="SUPFAM" id="SSF81340">
    <property type="entry name" value="Clc chloride channel"/>
    <property type="match status" value="1"/>
</dbReference>
<evidence type="ECO:0000256" key="4">
    <source>
        <dbReference type="ARBA" id="ARBA00022989"/>
    </source>
</evidence>
<protein>
    <recommendedName>
        <fullName evidence="12">Chloride channel protein</fullName>
    </recommendedName>
</protein>
<dbReference type="PANTHER" id="PTHR45711:SF3">
    <property type="entry name" value="CLC CHANNEL"/>
    <property type="match status" value="1"/>
</dbReference>
<evidence type="ECO:0000256" key="2">
    <source>
        <dbReference type="ARBA" id="ARBA00022448"/>
    </source>
</evidence>
<dbReference type="Proteomes" id="UP000310066">
    <property type="component" value="Unassembled WGS sequence"/>
</dbReference>
<evidence type="ECO:0000256" key="5">
    <source>
        <dbReference type="ARBA" id="ARBA00023065"/>
    </source>
</evidence>
<evidence type="ECO:0000313" key="10">
    <source>
        <dbReference type="EMBL" id="TKA29400.1"/>
    </source>
</evidence>
<dbReference type="GO" id="GO:0005769">
    <property type="term" value="C:early endosome"/>
    <property type="evidence" value="ECO:0007669"/>
    <property type="project" value="TreeGrafter"/>
</dbReference>
<dbReference type="CDD" id="cd03684">
    <property type="entry name" value="ClC_3_like"/>
    <property type="match status" value="1"/>
</dbReference>
<dbReference type="SUPFAM" id="SSF54631">
    <property type="entry name" value="CBS-domain pair"/>
    <property type="match status" value="1"/>
</dbReference>
<evidence type="ECO:0000256" key="1">
    <source>
        <dbReference type="ARBA" id="ARBA00004141"/>
    </source>
</evidence>
<keyword evidence="2" id="KW-0813">Transport</keyword>
<feature type="region of interest" description="Disordered" evidence="8">
    <location>
        <begin position="86"/>
        <end position="124"/>
    </location>
</feature>
<dbReference type="Gene3D" id="1.10.3080.10">
    <property type="entry name" value="Clc chloride channel"/>
    <property type="match status" value="1"/>
</dbReference>
<name>A0A4U0U314_9PEZI</name>
<dbReference type="GO" id="GO:0005247">
    <property type="term" value="F:voltage-gated chloride channel activity"/>
    <property type="evidence" value="ECO:0007669"/>
    <property type="project" value="TreeGrafter"/>
</dbReference>
<evidence type="ECO:0008006" key="12">
    <source>
        <dbReference type="Google" id="ProtNLM"/>
    </source>
</evidence>
<feature type="transmembrane region" description="Helical" evidence="9">
    <location>
        <begin position="636"/>
        <end position="658"/>
    </location>
</feature>
<dbReference type="EMBL" id="NAJP01000109">
    <property type="protein sequence ID" value="TKA29400.1"/>
    <property type="molecule type" value="Genomic_DNA"/>
</dbReference>
<evidence type="ECO:0000256" key="8">
    <source>
        <dbReference type="SAM" id="MobiDB-lite"/>
    </source>
</evidence>
<dbReference type="InterPro" id="IPR001807">
    <property type="entry name" value="ClC"/>
</dbReference>
<dbReference type="STRING" id="329885.A0A4U0U314"/>
<evidence type="ECO:0000256" key="3">
    <source>
        <dbReference type="ARBA" id="ARBA00022692"/>
    </source>
</evidence>
<proteinExistence type="predicted"/>
<reference evidence="10 11" key="1">
    <citation type="submission" date="2017-03" db="EMBL/GenBank/DDBJ databases">
        <title>Genomes of endolithic fungi from Antarctica.</title>
        <authorList>
            <person name="Coleine C."/>
            <person name="Masonjones S."/>
            <person name="Stajich J.E."/>
        </authorList>
    </citation>
    <scope>NUCLEOTIDE SEQUENCE [LARGE SCALE GENOMIC DNA]</scope>
    <source>
        <strain evidence="10 11">CCFEE 5311</strain>
    </source>
</reference>
<dbReference type="OrthoDB" id="44789at2759"/>
<dbReference type="GO" id="GO:0005794">
    <property type="term" value="C:Golgi apparatus"/>
    <property type="evidence" value="ECO:0007669"/>
    <property type="project" value="TreeGrafter"/>
</dbReference>
<feature type="transmembrane region" description="Helical" evidence="9">
    <location>
        <begin position="283"/>
        <end position="302"/>
    </location>
</feature>
<keyword evidence="3 9" id="KW-0812">Transmembrane</keyword>
<dbReference type="PRINTS" id="PR00762">
    <property type="entry name" value="CLCHANNEL"/>
</dbReference>
<feature type="region of interest" description="Disordered" evidence="8">
    <location>
        <begin position="1"/>
        <end position="29"/>
    </location>
</feature>
<evidence type="ECO:0000256" key="7">
    <source>
        <dbReference type="ARBA" id="ARBA00023214"/>
    </source>
</evidence>
<comment type="subcellular location">
    <subcellularLocation>
        <location evidence="1">Membrane</location>
        <topology evidence="1">Multi-pass membrane protein</topology>
    </subcellularLocation>
</comment>
<evidence type="ECO:0000313" key="11">
    <source>
        <dbReference type="Proteomes" id="UP000310066"/>
    </source>
</evidence>